<dbReference type="Proteomes" id="UP001497497">
    <property type="component" value="Unassembled WGS sequence"/>
</dbReference>
<evidence type="ECO:0000313" key="4">
    <source>
        <dbReference type="Proteomes" id="UP001497497"/>
    </source>
</evidence>
<feature type="region of interest" description="Disordered" evidence="1">
    <location>
        <begin position="142"/>
        <end position="170"/>
    </location>
</feature>
<feature type="compositionally biased region" description="Polar residues" evidence="1">
    <location>
        <begin position="448"/>
        <end position="464"/>
    </location>
</feature>
<keyword evidence="4" id="KW-1185">Reference proteome</keyword>
<name>A0AAV2HI66_LYMST</name>
<dbReference type="GO" id="GO:0004715">
    <property type="term" value="F:non-membrane spanning protein tyrosine kinase activity"/>
    <property type="evidence" value="ECO:0007669"/>
    <property type="project" value="InterPro"/>
</dbReference>
<feature type="compositionally biased region" description="Low complexity" evidence="1">
    <location>
        <begin position="316"/>
        <end position="348"/>
    </location>
</feature>
<feature type="compositionally biased region" description="Basic and acidic residues" evidence="1">
    <location>
        <begin position="352"/>
        <end position="362"/>
    </location>
</feature>
<dbReference type="EMBL" id="CAXITT010000146">
    <property type="protein sequence ID" value="CAL1533572.1"/>
    <property type="molecule type" value="Genomic_DNA"/>
</dbReference>
<feature type="region of interest" description="Disordered" evidence="1">
    <location>
        <begin position="91"/>
        <end position="130"/>
    </location>
</feature>
<evidence type="ECO:0000256" key="1">
    <source>
        <dbReference type="SAM" id="MobiDB-lite"/>
    </source>
</evidence>
<dbReference type="InterPro" id="IPR015015">
    <property type="entry name" value="F-actin-binding"/>
</dbReference>
<feature type="region of interest" description="Disordered" evidence="1">
    <location>
        <begin position="201"/>
        <end position="269"/>
    </location>
</feature>
<sequence>MQKVKLENASLAEVNETEFVENNLGMDPSYRGLQYPHSASAPSMMKSQAQTGSPTFAREDKASKTSVDNLKAAQIDRSKYLISEANARTFDKHAPERSSTRSLGPRDRSDYNQDSGHGSSSGQYPKKALLPPQRSALLPRKKLSEHTAPTELAHSVSVDETEMEGPPRLGKLDVTNVAKTINRYGTIPKGVRIGAYLESMEREQEAHGRELPSMDDHDSGTDSASVTSCPPLGGDHNMGEVVGGNVSAPNKRVEGVSEDSDPGIKQEPNLRPSAFVKSQSQHGIGDSQVTNQHQGINSTNVKSQYSGLLQRHKSDLSSSSKPSTPSELFTSSDQMVTSTSSSYHHPSSVQRSDTDPLSRLTDHSPPQPAPPHSAPHHASHFPDLPASGRPKPSPRFSRQFAEEQQQLHPRAPLATVPPNNIALDSNNLNEPYRPPAWMVGLKSRSEENSQPPNQLNGAPSNVSSFKMYAKPSVNLNSTSDPKQPPTVVRETNLDLVNAEACLAAATDSVTGSRETPAYRTTGVKLLPNSVSGGTPFIASSMSASFYSDPNQPASSPVDGGSGQLEPLEPVNIDSIKSASDRLKSCIDKLAEAGNKSSTNFMLLSEEVLAFYSICSRFIDALPPHAKFHVRELLSRMQAHSQNLKTYTSSNPSGGGKLLDDIQVTNKEIMGVIQR</sequence>
<feature type="region of interest" description="Disordered" evidence="1">
    <location>
        <begin position="31"/>
        <end position="70"/>
    </location>
</feature>
<reference evidence="3 4" key="1">
    <citation type="submission" date="2024-04" db="EMBL/GenBank/DDBJ databases">
        <authorList>
            <consortium name="Genoscope - CEA"/>
            <person name="William W."/>
        </authorList>
    </citation>
    <scope>NUCLEOTIDE SEQUENCE [LARGE SCALE GENOMIC DNA]</scope>
</reference>
<gene>
    <name evidence="3" type="ORF">GSLYS_00007532001</name>
</gene>
<dbReference type="SMART" id="SM00808">
    <property type="entry name" value="FABD"/>
    <property type="match status" value="1"/>
</dbReference>
<feature type="compositionally biased region" description="Polar residues" evidence="1">
    <location>
        <begin position="112"/>
        <end position="123"/>
    </location>
</feature>
<dbReference type="AlphaFoldDB" id="A0AAV2HI66"/>
<protein>
    <recommendedName>
        <fullName evidence="2">F-actin binding domain-containing protein</fullName>
    </recommendedName>
</protein>
<comment type="caution">
    <text evidence="3">The sequence shown here is derived from an EMBL/GenBank/DDBJ whole genome shotgun (WGS) entry which is preliminary data.</text>
</comment>
<evidence type="ECO:0000259" key="2">
    <source>
        <dbReference type="SMART" id="SM00808"/>
    </source>
</evidence>
<dbReference type="GO" id="GO:0005524">
    <property type="term" value="F:ATP binding"/>
    <property type="evidence" value="ECO:0007669"/>
    <property type="project" value="InterPro"/>
</dbReference>
<dbReference type="Pfam" id="PF08919">
    <property type="entry name" value="F_actin_bind"/>
    <property type="match status" value="1"/>
</dbReference>
<feature type="region of interest" description="Disordered" evidence="1">
    <location>
        <begin position="305"/>
        <end position="464"/>
    </location>
</feature>
<feature type="domain" description="F-actin binding" evidence="2">
    <location>
        <begin position="535"/>
        <end position="674"/>
    </location>
</feature>
<accession>A0AAV2HI66</accession>
<dbReference type="Gene3D" id="1.20.120.330">
    <property type="entry name" value="Nucleotidyltransferases domain 2"/>
    <property type="match status" value="1"/>
</dbReference>
<evidence type="ECO:0000313" key="3">
    <source>
        <dbReference type="EMBL" id="CAL1533572.1"/>
    </source>
</evidence>
<feature type="compositionally biased region" description="Polar residues" evidence="1">
    <location>
        <begin position="45"/>
        <end position="54"/>
    </location>
</feature>
<feature type="compositionally biased region" description="Basic and acidic residues" evidence="1">
    <location>
        <begin position="91"/>
        <end position="111"/>
    </location>
</feature>
<feature type="compositionally biased region" description="Basic and acidic residues" evidence="1">
    <location>
        <begin position="201"/>
        <end position="220"/>
    </location>
</feature>
<proteinExistence type="predicted"/>
<organism evidence="3 4">
    <name type="scientific">Lymnaea stagnalis</name>
    <name type="common">Great pond snail</name>
    <name type="synonym">Helix stagnalis</name>
    <dbReference type="NCBI Taxonomy" id="6523"/>
    <lineage>
        <taxon>Eukaryota</taxon>
        <taxon>Metazoa</taxon>
        <taxon>Spiralia</taxon>
        <taxon>Lophotrochozoa</taxon>
        <taxon>Mollusca</taxon>
        <taxon>Gastropoda</taxon>
        <taxon>Heterobranchia</taxon>
        <taxon>Euthyneura</taxon>
        <taxon>Panpulmonata</taxon>
        <taxon>Hygrophila</taxon>
        <taxon>Lymnaeoidea</taxon>
        <taxon>Lymnaeidae</taxon>
        <taxon>Lymnaea</taxon>
    </lineage>
</organism>